<comment type="caution">
    <text evidence="1">The sequence shown here is derived from an EMBL/GenBank/DDBJ whole genome shotgun (WGS) entry which is preliminary data.</text>
</comment>
<keyword evidence="2" id="KW-1185">Reference proteome</keyword>
<evidence type="ECO:0000313" key="2">
    <source>
        <dbReference type="Proteomes" id="UP001057452"/>
    </source>
</evidence>
<gene>
    <name evidence="1" type="ORF">KUCAC02_019942</name>
</gene>
<proteinExistence type="predicted"/>
<name>A0ACB9VQA1_CHAAC</name>
<organism evidence="1 2">
    <name type="scientific">Chaenocephalus aceratus</name>
    <name type="common">Blackfin icefish</name>
    <name type="synonym">Chaenichthys aceratus</name>
    <dbReference type="NCBI Taxonomy" id="36190"/>
    <lineage>
        <taxon>Eukaryota</taxon>
        <taxon>Metazoa</taxon>
        <taxon>Chordata</taxon>
        <taxon>Craniata</taxon>
        <taxon>Vertebrata</taxon>
        <taxon>Euteleostomi</taxon>
        <taxon>Actinopterygii</taxon>
        <taxon>Neopterygii</taxon>
        <taxon>Teleostei</taxon>
        <taxon>Neoteleostei</taxon>
        <taxon>Acanthomorphata</taxon>
        <taxon>Eupercaria</taxon>
        <taxon>Perciformes</taxon>
        <taxon>Notothenioidei</taxon>
        <taxon>Channichthyidae</taxon>
        <taxon>Chaenocephalus</taxon>
    </lineage>
</organism>
<reference evidence="1" key="1">
    <citation type="submission" date="2022-05" db="EMBL/GenBank/DDBJ databases">
        <title>Chromosome-level genome of Chaenocephalus aceratus.</title>
        <authorList>
            <person name="Park H."/>
        </authorList>
    </citation>
    <scope>NUCLEOTIDE SEQUENCE</scope>
    <source>
        <strain evidence="1">KU_202001</strain>
    </source>
</reference>
<dbReference type="EMBL" id="CM043808">
    <property type="protein sequence ID" value="KAI4802084.1"/>
    <property type="molecule type" value="Genomic_DNA"/>
</dbReference>
<accession>A0ACB9VQA1</accession>
<protein>
    <submittedName>
        <fullName evidence="1">Uncharacterized protein</fullName>
    </submittedName>
</protein>
<dbReference type="Proteomes" id="UP001057452">
    <property type="component" value="Chromosome 24"/>
</dbReference>
<sequence length="98" mass="11230">MKCELQQHHLPHEAKDLFSQPAVLKGTEPVEDVTEQIRTVKIEDTKNYRQRLLMRGPPKFKKAVLKKGDKTNFPKKGERTGDEGILTMSKGETSRLEI</sequence>
<evidence type="ECO:0000313" key="1">
    <source>
        <dbReference type="EMBL" id="KAI4802084.1"/>
    </source>
</evidence>